<proteinExistence type="predicted"/>
<dbReference type="Pfam" id="PF17186">
    <property type="entry name" value="Lipocalin_9"/>
    <property type="match status" value="1"/>
</dbReference>
<reference evidence="2" key="1">
    <citation type="submission" date="2022-09" db="EMBL/GenBank/DDBJ databases">
        <title>Fusarium specimens isolated from Avocado Roots.</title>
        <authorList>
            <person name="Stajich J."/>
            <person name="Roper C."/>
            <person name="Heimlech-Rivalta G."/>
        </authorList>
    </citation>
    <scope>NUCLEOTIDE SEQUENCE</scope>
    <source>
        <strain evidence="2">CF00136</strain>
    </source>
</reference>
<keyword evidence="3" id="KW-1185">Reference proteome</keyword>
<feature type="signal peptide" evidence="1">
    <location>
        <begin position="1"/>
        <end position="16"/>
    </location>
</feature>
<keyword evidence="1" id="KW-0732">Signal</keyword>
<evidence type="ECO:0000256" key="1">
    <source>
        <dbReference type="SAM" id="SignalP"/>
    </source>
</evidence>
<dbReference type="PANTHER" id="PTHR40617">
    <property type="entry name" value="TERPENE CYCLASE ASQC"/>
    <property type="match status" value="1"/>
</dbReference>
<dbReference type="PANTHER" id="PTHR40617:SF1">
    <property type="entry name" value="ATTH DOMAIN-CONTAINING PROTEIN-RELATED"/>
    <property type="match status" value="1"/>
</dbReference>
<gene>
    <name evidence="2" type="ORF">NW762_008925</name>
</gene>
<dbReference type="Gene3D" id="2.40.370.10">
    <property type="entry name" value="AttH-like domain"/>
    <property type="match status" value="2"/>
</dbReference>
<evidence type="ECO:0000313" key="2">
    <source>
        <dbReference type="EMBL" id="KAJ4256829.1"/>
    </source>
</evidence>
<dbReference type="AlphaFoldDB" id="A0A9W8VBS8"/>
<evidence type="ECO:0000313" key="3">
    <source>
        <dbReference type="Proteomes" id="UP001152049"/>
    </source>
</evidence>
<feature type="chain" id="PRO_5040960566" description="AttH domain-containing protein" evidence="1">
    <location>
        <begin position="17"/>
        <end position="362"/>
    </location>
</feature>
<sequence length="362" mass="40579">MISNLSLLALLPAVFSAAVSPARPRIPHDNGNITLEGAVSQLPLNFNLSDSQHNGWTQIDGSFWINSFIHGSNGHDYYIASHAMNYASDIEGSQPVYRASILDVTDPTYFHKYDRIAPENTSFWSSDGDFHAAFDEYGMEAISTNPLEGLHTYSLHEDVEFDFNFYFTSPVFLNAALGSYRVGGALGWEWSVPRGATQGWFKVDGEKIDIVTEKSFSWYDRQWGSLQDSFDWIMLQFEESDWFDISSMAAWKWEDHVDGQKGFATIRNSRTGRDSVVAVNLTASESNVWVSPDSGLEYPQEWVIQWEGIELLVTSPRPDQVIEADDDTGFPSQFSGYVDVVATKAGHTPVRGYGAVDRMTID</sequence>
<accession>A0A9W8VBS8</accession>
<comment type="caution">
    <text evidence="2">The sequence shown here is derived from an EMBL/GenBank/DDBJ whole genome shotgun (WGS) entry which is preliminary data.</text>
</comment>
<name>A0A9W8VBS8_9HYPO</name>
<dbReference type="SUPFAM" id="SSF159245">
    <property type="entry name" value="AttH-like"/>
    <property type="match status" value="1"/>
</dbReference>
<evidence type="ECO:0008006" key="4">
    <source>
        <dbReference type="Google" id="ProtNLM"/>
    </source>
</evidence>
<protein>
    <recommendedName>
        <fullName evidence="4">AttH domain-containing protein</fullName>
    </recommendedName>
</protein>
<dbReference type="OrthoDB" id="5295747at2759"/>
<dbReference type="EMBL" id="JAOQAZ010000018">
    <property type="protein sequence ID" value="KAJ4256829.1"/>
    <property type="molecule type" value="Genomic_DNA"/>
</dbReference>
<dbReference type="Proteomes" id="UP001152049">
    <property type="component" value="Unassembled WGS sequence"/>
</dbReference>
<dbReference type="InterPro" id="IPR023374">
    <property type="entry name" value="AttH-like_dom_sf"/>
</dbReference>
<dbReference type="InterPro" id="IPR053112">
    <property type="entry name" value="Fungal_Dehydratase/Hydratase"/>
</dbReference>
<organism evidence="2 3">
    <name type="scientific">Fusarium torreyae</name>
    <dbReference type="NCBI Taxonomy" id="1237075"/>
    <lineage>
        <taxon>Eukaryota</taxon>
        <taxon>Fungi</taxon>
        <taxon>Dikarya</taxon>
        <taxon>Ascomycota</taxon>
        <taxon>Pezizomycotina</taxon>
        <taxon>Sordariomycetes</taxon>
        <taxon>Hypocreomycetidae</taxon>
        <taxon>Hypocreales</taxon>
        <taxon>Nectriaceae</taxon>
        <taxon>Fusarium</taxon>
    </lineage>
</organism>